<dbReference type="OrthoDB" id="2014905at2759"/>
<keyword evidence="3" id="KW-0809">Transit peptide</keyword>
<evidence type="ECO:0000256" key="7">
    <source>
        <dbReference type="ARBA" id="ARBA00039935"/>
    </source>
</evidence>
<evidence type="ECO:0000256" key="5">
    <source>
        <dbReference type="ARBA" id="ARBA00023128"/>
    </source>
</evidence>
<dbReference type="NCBIfam" id="TIGR01031">
    <property type="entry name" value="rpmF_bact"/>
    <property type="match status" value="1"/>
</dbReference>
<keyword evidence="9" id="KW-1185">Reference proteome</keyword>
<evidence type="ECO:0000256" key="3">
    <source>
        <dbReference type="ARBA" id="ARBA00022946"/>
    </source>
</evidence>
<accession>A0A397JW22</accession>
<comment type="subcellular location">
    <subcellularLocation>
        <location evidence="1">Mitochondrion</location>
    </subcellularLocation>
</comment>
<dbReference type="PANTHER" id="PTHR21026">
    <property type="entry name" value="39S RIBOSOMAL PROTEIN L32, MITOCHONDRIAL"/>
    <property type="match status" value="1"/>
</dbReference>
<dbReference type="GO" id="GO:0005762">
    <property type="term" value="C:mitochondrial large ribosomal subunit"/>
    <property type="evidence" value="ECO:0007669"/>
    <property type="project" value="TreeGrafter"/>
</dbReference>
<dbReference type="InterPro" id="IPR011332">
    <property type="entry name" value="Ribosomal_zn-bd"/>
</dbReference>
<evidence type="ECO:0000313" key="8">
    <source>
        <dbReference type="EMBL" id="RHZ90286.1"/>
    </source>
</evidence>
<evidence type="ECO:0000256" key="6">
    <source>
        <dbReference type="ARBA" id="ARBA00023274"/>
    </source>
</evidence>
<name>A0A397JW22_9GLOM</name>
<comment type="caution">
    <text evidence="8">The sequence shown here is derived from an EMBL/GenBank/DDBJ whole genome shotgun (WGS) entry which is preliminary data.</text>
</comment>
<dbReference type="STRING" id="1348612.A0A397JW22"/>
<proteinExistence type="inferred from homology"/>
<dbReference type="InterPro" id="IPR051991">
    <property type="entry name" value="Mitoribosomal_protein_bL32"/>
</dbReference>
<dbReference type="GO" id="GO:0006412">
    <property type="term" value="P:translation"/>
    <property type="evidence" value="ECO:0007669"/>
    <property type="project" value="InterPro"/>
</dbReference>
<keyword evidence="5" id="KW-0496">Mitochondrion</keyword>
<comment type="similarity">
    <text evidence="2">Belongs to the bacterial ribosomal protein bL32 family.</text>
</comment>
<keyword evidence="6" id="KW-0687">Ribonucleoprotein</keyword>
<evidence type="ECO:0000256" key="4">
    <source>
        <dbReference type="ARBA" id="ARBA00022980"/>
    </source>
</evidence>
<dbReference type="HAMAP" id="MF_00340">
    <property type="entry name" value="Ribosomal_bL32"/>
    <property type="match status" value="1"/>
</dbReference>
<dbReference type="EMBL" id="PQFF01000001">
    <property type="protein sequence ID" value="RHZ90286.1"/>
    <property type="molecule type" value="Genomic_DNA"/>
</dbReference>
<reference evidence="8 9" key="1">
    <citation type="submission" date="2018-08" db="EMBL/GenBank/DDBJ databases">
        <title>Genome and evolution of the arbuscular mycorrhizal fungus Diversispora epigaea (formerly Glomus versiforme) and its bacterial endosymbionts.</title>
        <authorList>
            <person name="Sun X."/>
            <person name="Fei Z."/>
            <person name="Harrison M."/>
        </authorList>
    </citation>
    <scope>NUCLEOTIDE SEQUENCE [LARGE SCALE GENOMIC DNA]</scope>
    <source>
        <strain evidence="8 9">IT104</strain>
    </source>
</reference>
<evidence type="ECO:0000256" key="2">
    <source>
        <dbReference type="ARBA" id="ARBA00008560"/>
    </source>
</evidence>
<dbReference type="AlphaFoldDB" id="A0A397JW22"/>
<evidence type="ECO:0000313" key="9">
    <source>
        <dbReference type="Proteomes" id="UP000266861"/>
    </source>
</evidence>
<dbReference type="GO" id="GO:0003735">
    <property type="term" value="F:structural constituent of ribosome"/>
    <property type="evidence" value="ECO:0007669"/>
    <property type="project" value="InterPro"/>
</dbReference>
<dbReference type="SUPFAM" id="SSF57829">
    <property type="entry name" value="Zn-binding ribosomal proteins"/>
    <property type="match status" value="1"/>
</dbReference>
<dbReference type="InterPro" id="IPR002677">
    <property type="entry name" value="Ribosomal_bL32"/>
</dbReference>
<gene>
    <name evidence="8" type="ORF">Glove_1g16</name>
</gene>
<dbReference type="PANTHER" id="PTHR21026:SF2">
    <property type="entry name" value="LARGE RIBOSOMAL SUBUNIT PROTEIN BL32M"/>
    <property type="match status" value="1"/>
</dbReference>
<protein>
    <recommendedName>
        <fullName evidence="7">Large ribosomal subunit protein bL32m</fullName>
    </recommendedName>
</protein>
<evidence type="ECO:0000256" key="1">
    <source>
        <dbReference type="ARBA" id="ARBA00004173"/>
    </source>
</evidence>
<organism evidence="8 9">
    <name type="scientific">Diversispora epigaea</name>
    <dbReference type="NCBI Taxonomy" id="1348612"/>
    <lineage>
        <taxon>Eukaryota</taxon>
        <taxon>Fungi</taxon>
        <taxon>Fungi incertae sedis</taxon>
        <taxon>Mucoromycota</taxon>
        <taxon>Glomeromycotina</taxon>
        <taxon>Glomeromycetes</taxon>
        <taxon>Diversisporales</taxon>
        <taxon>Diversisporaceae</taxon>
        <taxon>Diversispora</taxon>
    </lineage>
</organism>
<dbReference type="Pfam" id="PF01783">
    <property type="entry name" value="Ribosomal_L32p"/>
    <property type="match status" value="1"/>
</dbReference>
<sequence>MILSINKEVTMTVQLTNALFRQSFLQYNHHIIKPILINLPYSNPLNPINTLWKKTLQKVGTLIGLSEALGSFLLAAPKKKTSHSKKRMRSANKGLKDKTNIVNCPGCGQRKLMHHLCLYCYRDYTLKLKWERRRSSSS</sequence>
<keyword evidence="4" id="KW-0689">Ribosomal protein</keyword>
<dbReference type="Proteomes" id="UP000266861">
    <property type="component" value="Unassembled WGS sequence"/>
</dbReference>